<reference evidence="3" key="1">
    <citation type="submission" date="2016-10" db="EMBL/GenBank/DDBJ databases">
        <authorList>
            <person name="Varghese N."/>
            <person name="Submissions S."/>
        </authorList>
    </citation>
    <scope>NUCLEOTIDE SEQUENCE [LARGE SCALE GENOMIC DNA]</scope>
    <source>
        <strain evidence="3">S9</strain>
    </source>
</reference>
<dbReference type="Proteomes" id="UP000198571">
    <property type="component" value="Unassembled WGS sequence"/>
</dbReference>
<protein>
    <submittedName>
        <fullName evidence="2">Mannose-6-phosphate isomerase, cupin superfamily</fullName>
    </submittedName>
</protein>
<evidence type="ECO:0000313" key="2">
    <source>
        <dbReference type="EMBL" id="SER56470.1"/>
    </source>
</evidence>
<dbReference type="AlphaFoldDB" id="A0A1H9Q7Q5"/>
<dbReference type="PANTHER" id="PTHR43346:SF1">
    <property type="entry name" value="QUERCETIN 2,3-DIOXYGENASE-RELATED"/>
    <property type="match status" value="1"/>
</dbReference>
<dbReference type="EMBL" id="FOGT01000002">
    <property type="protein sequence ID" value="SER56470.1"/>
    <property type="molecule type" value="Genomic_DNA"/>
</dbReference>
<dbReference type="SUPFAM" id="SSF51182">
    <property type="entry name" value="RmlC-like cupins"/>
    <property type="match status" value="1"/>
</dbReference>
<organism evidence="2 3">
    <name type="scientific">Salipaludibacillus aurantiacus</name>
    <dbReference type="NCBI Taxonomy" id="1601833"/>
    <lineage>
        <taxon>Bacteria</taxon>
        <taxon>Bacillati</taxon>
        <taxon>Bacillota</taxon>
        <taxon>Bacilli</taxon>
        <taxon>Bacillales</taxon>
        <taxon>Bacillaceae</taxon>
    </lineage>
</organism>
<dbReference type="CDD" id="cd02223">
    <property type="entry name" value="cupin_Bh2720-like"/>
    <property type="match status" value="1"/>
</dbReference>
<dbReference type="InterPro" id="IPR014710">
    <property type="entry name" value="RmlC-like_jellyroll"/>
</dbReference>
<gene>
    <name evidence="2" type="ORF">SAMN05518684_10275</name>
</gene>
<dbReference type="SUPFAM" id="SSF47240">
    <property type="entry name" value="Ferritin-like"/>
    <property type="match status" value="1"/>
</dbReference>
<dbReference type="InterPro" id="IPR011051">
    <property type="entry name" value="RmlC_Cupin_sf"/>
</dbReference>
<proteinExistence type="predicted"/>
<keyword evidence="3" id="KW-1185">Reference proteome</keyword>
<evidence type="ECO:0000313" key="3">
    <source>
        <dbReference type="Proteomes" id="UP000198571"/>
    </source>
</evidence>
<sequence length="308" mass="35622">MYMINKGMTIMYYDPNMYAYPYYANAYTPMTSAGYMFRGYQENDQQIIDEILSGIKREASAVDLYSRLVKAAPNEKHQNDILRALEEKRYHLNNFTNLYITMTGRQPEYQIDEIAFDSYREGVQKAKESEAQGYREYQRNYSQTPYPLVQNVFLHASSGGQRFEHMNHNASQDYGSQPFVVDIEEVTKENETFRTAIWTGEYLQVTLMSIAVGDDIGLELHPDVDQFIRIEDGEGLVQMGDTKNNLDFQRRATEDFAIMVPAGKWHNLTNTGNKPLKVYSIYAPPEHPFGTVHETKEDALAAEEHHHY</sequence>
<dbReference type="InterPro" id="IPR013096">
    <property type="entry name" value="Cupin_2"/>
</dbReference>
<dbReference type="Pfam" id="PF07883">
    <property type="entry name" value="Cupin_2"/>
    <property type="match status" value="1"/>
</dbReference>
<accession>A0A1H9Q7Q5</accession>
<dbReference type="GO" id="GO:0016853">
    <property type="term" value="F:isomerase activity"/>
    <property type="evidence" value="ECO:0007669"/>
    <property type="project" value="UniProtKB-KW"/>
</dbReference>
<evidence type="ECO:0000259" key="1">
    <source>
        <dbReference type="Pfam" id="PF07883"/>
    </source>
</evidence>
<dbReference type="PANTHER" id="PTHR43346">
    <property type="entry name" value="LIGAND BINDING DOMAIN PROTEIN, PUTATIVE (AFU_ORTHOLOGUE AFUA_6G14370)-RELATED"/>
    <property type="match status" value="1"/>
</dbReference>
<feature type="domain" description="Cupin type-2" evidence="1">
    <location>
        <begin position="207"/>
        <end position="282"/>
    </location>
</feature>
<dbReference type="InterPro" id="IPR009078">
    <property type="entry name" value="Ferritin-like_SF"/>
</dbReference>
<name>A0A1H9Q7Q5_9BACI</name>
<keyword evidence="2" id="KW-0413">Isomerase</keyword>
<dbReference type="Gene3D" id="2.60.120.10">
    <property type="entry name" value="Jelly Rolls"/>
    <property type="match status" value="1"/>
</dbReference>
<dbReference type="InterPro" id="IPR052538">
    <property type="entry name" value="Flavonoid_dioxygenase-like"/>
</dbReference>
<dbReference type="STRING" id="1601833.SAMN05518684_10275"/>